<evidence type="ECO:0000256" key="4">
    <source>
        <dbReference type="PROSITE-ProRule" id="PRU00322"/>
    </source>
</evidence>
<name>A0A9N9A6X3_9GLOM</name>
<dbReference type="Pfam" id="PF00641">
    <property type="entry name" value="Zn_ribbon_RanBP"/>
    <property type="match status" value="2"/>
</dbReference>
<dbReference type="GO" id="GO:0003729">
    <property type="term" value="F:mRNA binding"/>
    <property type="evidence" value="ECO:0007669"/>
    <property type="project" value="TreeGrafter"/>
</dbReference>
<dbReference type="SMART" id="SM00547">
    <property type="entry name" value="ZnF_RBZ"/>
    <property type="match status" value="2"/>
</dbReference>
<feature type="domain" description="RanBP2-type" evidence="5">
    <location>
        <begin position="99"/>
        <end position="128"/>
    </location>
</feature>
<feature type="domain" description="RanBP2-type" evidence="5">
    <location>
        <begin position="66"/>
        <end position="95"/>
    </location>
</feature>
<evidence type="ECO:0000256" key="2">
    <source>
        <dbReference type="ARBA" id="ARBA00022771"/>
    </source>
</evidence>
<reference evidence="6" key="1">
    <citation type="submission" date="2021-06" db="EMBL/GenBank/DDBJ databases">
        <authorList>
            <person name="Kallberg Y."/>
            <person name="Tangrot J."/>
            <person name="Rosling A."/>
        </authorList>
    </citation>
    <scope>NUCLEOTIDE SEQUENCE</scope>
    <source>
        <strain evidence="6">MT106</strain>
    </source>
</reference>
<keyword evidence="1" id="KW-0479">Metal-binding</keyword>
<evidence type="ECO:0000259" key="5">
    <source>
        <dbReference type="PROSITE" id="PS50199"/>
    </source>
</evidence>
<dbReference type="EMBL" id="CAJVPL010000662">
    <property type="protein sequence ID" value="CAG8519211.1"/>
    <property type="molecule type" value="Genomic_DNA"/>
</dbReference>
<dbReference type="SUPFAM" id="SSF90209">
    <property type="entry name" value="Ran binding protein zinc finger-like"/>
    <property type="match status" value="2"/>
</dbReference>
<comment type="caution">
    <text evidence="6">The sequence shown here is derived from an EMBL/GenBank/DDBJ whole genome shotgun (WGS) entry which is preliminary data.</text>
</comment>
<dbReference type="Proteomes" id="UP000789831">
    <property type="component" value="Unassembled WGS sequence"/>
</dbReference>
<dbReference type="Gene3D" id="4.10.1060.10">
    <property type="entry name" value="Zinc finger, RanBP2-type"/>
    <property type="match status" value="2"/>
</dbReference>
<dbReference type="InterPro" id="IPR001876">
    <property type="entry name" value="Znf_RanBP2"/>
</dbReference>
<evidence type="ECO:0000313" key="7">
    <source>
        <dbReference type="Proteomes" id="UP000789831"/>
    </source>
</evidence>
<dbReference type="PROSITE" id="PS50199">
    <property type="entry name" value="ZF_RANBP2_2"/>
    <property type="match status" value="2"/>
</dbReference>
<protein>
    <submittedName>
        <fullName evidence="6">11733_t:CDS:1</fullName>
    </submittedName>
</protein>
<dbReference type="GO" id="GO:0008270">
    <property type="term" value="F:zinc ion binding"/>
    <property type="evidence" value="ECO:0007669"/>
    <property type="project" value="UniProtKB-KW"/>
</dbReference>
<dbReference type="PANTHER" id="PTHR23111:SF40">
    <property type="entry name" value="RNA-BINDING PROTEIN INVOLVED IN HETEROCHROMATIN ASSEMBLY-RELATED"/>
    <property type="match status" value="1"/>
</dbReference>
<proteinExistence type="predicted"/>
<evidence type="ECO:0000256" key="3">
    <source>
        <dbReference type="ARBA" id="ARBA00022833"/>
    </source>
</evidence>
<dbReference type="PROSITE" id="PS01358">
    <property type="entry name" value="ZF_RANBP2_1"/>
    <property type="match status" value="1"/>
</dbReference>
<keyword evidence="3" id="KW-0862">Zinc</keyword>
<organism evidence="6 7">
    <name type="scientific">Ambispora gerdemannii</name>
    <dbReference type="NCBI Taxonomy" id="144530"/>
    <lineage>
        <taxon>Eukaryota</taxon>
        <taxon>Fungi</taxon>
        <taxon>Fungi incertae sedis</taxon>
        <taxon>Mucoromycota</taxon>
        <taxon>Glomeromycotina</taxon>
        <taxon>Glomeromycetes</taxon>
        <taxon>Archaeosporales</taxon>
        <taxon>Ambisporaceae</taxon>
        <taxon>Ambispora</taxon>
    </lineage>
</organism>
<evidence type="ECO:0000256" key="1">
    <source>
        <dbReference type="ARBA" id="ARBA00022723"/>
    </source>
</evidence>
<keyword evidence="2 4" id="KW-0863">Zinc-finger</keyword>
<dbReference type="InterPro" id="IPR036443">
    <property type="entry name" value="Znf_RanBP2_sf"/>
</dbReference>
<dbReference type="PANTHER" id="PTHR23111">
    <property type="entry name" value="ZINC FINGER PROTEIN"/>
    <property type="match status" value="1"/>
</dbReference>
<dbReference type="OrthoDB" id="448399at2759"/>
<sequence length="142" mass="16197">MIKSVLKQQLRLVNAFSNRIWSVRTTGVVAKRACSHSQHHLHTRPQLVPAMVLPQVFKRHLFDRRRPGDWTCNECGTLNFANRTECFGCKAIPKEREVAPGDWLCPSCSFYNYSSRGTCFKCNTEAPPESVRGLAPEQRGNY</sequence>
<keyword evidence="7" id="KW-1185">Reference proteome</keyword>
<accession>A0A9N9A6X3</accession>
<dbReference type="AlphaFoldDB" id="A0A9N9A6X3"/>
<gene>
    <name evidence="6" type="ORF">AGERDE_LOCUS5146</name>
</gene>
<evidence type="ECO:0000313" key="6">
    <source>
        <dbReference type="EMBL" id="CAG8519211.1"/>
    </source>
</evidence>